<sequence>MKKTIILLSAVLGFTANAQWNLTGNAGTTPGTNFLGTTDNQPIIFKTNNQEWIKLTTTGRVIFQNIDGALGWNNNLFLGGGNDTATGLANTAVGLGSLVSQSTGVGNTAFGSNSGRNISTGSSNTAIGSNTMMNGSIGNANTAVGGNALTGPGTLVENTAIGMASMARYNSVSTDYVSANTALGFGSLAYLSNGTGNVVIGKRAMGGVTSGVNNVAIGHMTADNLIGGNNNVYIGDVKAFSTSSNNELNINKWIVGNNGTIGIGEFTNQLPADGIAPDGEKYKLFVKDGIRTEKVKVDIAANNGWADYVFAKEYKLMPLNELAQFINKNGHLPEVPTTEEAIKNGVELKEMNILLLKKIEELTLHLIDQNKELSEQKAEIIELKKQMNSSK</sequence>
<dbReference type="RefSeq" id="WP_271148486.1">
    <property type="nucleotide sequence ID" value="NZ_CP115859.1"/>
</dbReference>
<dbReference type="EMBL" id="CP115859">
    <property type="protein sequence ID" value="WBV60145.1"/>
    <property type="molecule type" value="Genomic_DNA"/>
</dbReference>
<name>A0ABY7QKJ4_9FLAO</name>
<evidence type="ECO:0000313" key="3">
    <source>
        <dbReference type="EMBL" id="WBV60145.1"/>
    </source>
</evidence>
<evidence type="ECO:0000256" key="1">
    <source>
        <dbReference type="SAM" id="Coils"/>
    </source>
</evidence>
<gene>
    <name evidence="3" type="ORF">PFY12_14030</name>
</gene>
<evidence type="ECO:0008006" key="5">
    <source>
        <dbReference type="Google" id="ProtNLM"/>
    </source>
</evidence>
<protein>
    <recommendedName>
        <fullName evidence="5">Peptidase S74 domain-containing protein</fullName>
    </recommendedName>
</protein>
<accession>A0ABY7QKJ4</accession>
<feature type="chain" id="PRO_5046605079" description="Peptidase S74 domain-containing protein" evidence="2">
    <location>
        <begin position="19"/>
        <end position="391"/>
    </location>
</feature>
<keyword evidence="1" id="KW-0175">Coiled coil</keyword>
<keyword evidence="4" id="KW-1185">Reference proteome</keyword>
<organism evidence="3 4">
    <name type="scientific">Chryseobacterium camelliae</name>
    <dbReference type="NCBI Taxonomy" id="1265445"/>
    <lineage>
        <taxon>Bacteria</taxon>
        <taxon>Pseudomonadati</taxon>
        <taxon>Bacteroidota</taxon>
        <taxon>Flavobacteriia</taxon>
        <taxon>Flavobacteriales</taxon>
        <taxon>Weeksellaceae</taxon>
        <taxon>Chryseobacterium group</taxon>
        <taxon>Chryseobacterium</taxon>
    </lineage>
</organism>
<reference evidence="3 4" key="1">
    <citation type="submission" date="2023-01" db="EMBL/GenBank/DDBJ databases">
        <title>Complete genome of Chryseobacterium camelliae VAN22-5A.</title>
        <authorList>
            <person name="Zong G."/>
            <person name="Cao G."/>
        </authorList>
    </citation>
    <scope>NUCLEOTIDE SEQUENCE [LARGE SCALE GENOMIC DNA]</scope>
    <source>
        <strain evidence="3 4">VAN22-5A</strain>
    </source>
</reference>
<feature type="signal peptide" evidence="2">
    <location>
        <begin position="1"/>
        <end position="18"/>
    </location>
</feature>
<evidence type="ECO:0000313" key="4">
    <source>
        <dbReference type="Proteomes" id="UP001210978"/>
    </source>
</evidence>
<proteinExistence type="predicted"/>
<dbReference type="Proteomes" id="UP001210978">
    <property type="component" value="Chromosome"/>
</dbReference>
<feature type="coiled-coil region" evidence="1">
    <location>
        <begin position="359"/>
        <end position="390"/>
    </location>
</feature>
<evidence type="ECO:0000256" key="2">
    <source>
        <dbReference type="SAM" id="SignalP"/>
    </source>
</evidence>
<keyword evidence="2" id="KW-0732">Signal</keyword>